<organism evidence="1 2">
    <name type="scientific">Crepidotus variabilis</name>
    <dbReference type="NCBI Taxonomy" id="179855"/>
    <lineage>
        <taxon>Eukaryota</taxon>
        <taxon>Fungi</taxon>
        <taxon>Dikarya</taxon>
        <taxon>Basidiomycota</taxon>
        <taxon>Agaricomycotina</taxon>
        <taxon>Agaricomycetes</taxon>
        <taxon>Agaricomycetidae</taxon>
        <taxon>Agaricales</taxon>
        <taxon>Agaricineae</taxon>
        <taxon>Crepidotaceae</taxon>
        <taxon>Crepidotus</taxon>
    </lineage>
</organism>
<evidence type="ECO:0000313" key="2">
    <source>
        <dbReference type="Proteomes" id="UP000807306"/>
    </source>
</evidence>
<protein>
    <submittedName>
        <fullName evidence="1">Uncharacterized protein</fullName>
    </submittedName>
</protein>
<dbReference type="Proteomes" id="UP000807306">
    <property type="component" value="Unassembled WGS sequence"/>
</dbReference>
<dbReference type="OrthoDB" id="2124139at2759"/>
<sequence length="140" mass="16066">MRHRGHIPDNAVSVDLDPKNAMLMCHNHKLAFNKYLFYIRWIPSSDEFLIVNHSQSEEYEDIHGRVLRFTSRSPYPTALLWHESRVRGFNPTCGDHFVSLKRKAPECKASRSAHRGTNASEVTMSFTQPLSWAPTVLQSG</sequence>
<name>A0A9P6EET0_9AGAR</name>
<gene>
    <name evidence="1" type="ORF">CPB83DRAFT_856056</name>
</gene>
<proteinExistence type="predicted"/>
<keyword evidence="2" id="KW-1185">Reference proteome</keyword>
<accession>A0A9P6EET0</accession>
<comment type="caution">
    <text evidence="1">The sequence shown here is derived from an EMBL/GenBank/DDBJ whole genome shotgun (WGS) entry which is preliminary data.</text>
</comment>
<evidence type="ECO:0000313" key="1">
    <source>
        <dbReference type="EMBL" id="KAF9527592.1"/>
    </source>
</evidence>
<dbReference type="AlphaFoldDB" id="A0A9P6EET0"/>
<reference evidence="1" key="1">
    <citation type="submission" date="2020-11" db="EMBL/GenBank/DDBJ databases">
        <authorList>
            <consortium name="DOE Joint Genome Institute"/>
            <person name="Ahrendt S."/>
            <person name="Riley R."/>
            <person name="Andreopoulos W."/>
            <person name="Labutti K."/>
            <person name="Pangilinan J."/>
            <person name="Ruiz-Duenas F.J."/>
            <person name="Barrasa J.M."/>
            <person name="Sanchez-Garcia M."/>
            <person name="Camarero S."/>
            <person name="Miyauchi S."/>
            <person name="Serrano A."/>
            <person name="Linde D."/>
            <person name="Babiker R."/>
            <person name="Drula E."/>
            <person name="Ayuso-Fernandez I."/>
            <person name="Pacheco R."/>
            <person name="Padilla G."/>
            <person name="Ferreira P."/>
            <person name="Barriuso J."/>
            <person name="Kellner H."/>
            <person name="Castanera R."/>
            <person name="Alfaro M."/>
            <person name="Ramirez L."/>
            <person name="Pisabarro A.G."/>
            <person name="Kuo A."/>
            <person name="Tritt A."/>
            <person name="Lipzen A."/>
            <person name="He G."/>
            <person name="Yan M."/>
            <person name="Ng V."/>
            <person name="Cullen D."/>
            <person name="Martin F."/>
            <person name="Rosso M.-N."/>
            <person name="Henrissat B."/>
            <person name="Hibbett D."/>
            <person name="Martinez A.T."/>
            <person name="Grigoriev I.V."/>
        </authorList>
    </citation>
    <scope>NUCLEOTIDE SEQUENCE</scope>
    <source>
        <strain evidence="1">CBS 506.95</strain>
    </source>
</reference>
<dbReference type="EMBL" id="MU157860">
    <property type="protein sequence ID" value="KAF9527592.1"/>
    <property type="molecule type" value="Genomic_DNA"/>
</dbReference>